<dbReference type="PROSITE" id="PS50948">
    <property type="entry name" value="PAN"/>
    <property type="match status" value="1"/>
</dbReference>
<keyword evidence="1" id="KW-0677">Repeat</keyword>
<dbReference type="GO" id="GO:0008270">
    <property type="term" value="F:zinc ion binding"/>
    <property type="evidence" value="ECO:0007669"/>
    <property type="project" value="UniProtKB-KW"/>
</dbReference>
<feature type="signal peptide" evidence="4">
    <location>
        <begin position="1"/>
        <end position="20"/>
    </location>
</feature>
<dbReference type="InterPro" id="IPR001258">
    <property type="entry name" value="NHL_repeat"/>
</dbReference>
<dbReference type="Proteomes" id="UP000663845">
    <property type="component" value="Unassembled WGS sequence"/>
</dbReference>
<proteinExistence type="predicted"/>
<evidence type="ECO:0000313" key="6">
    <source>
        <dbReference type="EMBL" id="CAF0800260.1"/>
    </source>
</evidence>
<evidence type="ECO:0000256" key="3">
    <source>
        <dbReference type="SAM" id="MobiDB-lite"/>
    </source>
</evidence>
<dbReference type="EMBL" id="CAJNOG010000030">
    <property type="protein sequence ID" value="CAF0800260.1"/>
    <property type="molecule type" value="Genomic_DNA"/>
</dbReference>
<organism evidence="6 8">
    <name type="scientific">Adineta steineri</name>
    <dbReference type="NCBI Taxonomy" id="433720"/>
    <lineage>
        <taxon>Eukaryota</taxon>
        <taxon>Metazoa</taxon>
        <taxon>Spiralia</taxon>
        <taxon>Gnathifera</taxon>
        <taxon>Rotifera</taxon>
        <taxon>Eurotatoria</taxon>
        <taxon>Bdelloidea</taxon>
        <taxon>Adinetida</taxon>
        <taxon>Adinetidae</taxon>
        <taxon>Adineta</taxon>
    </lineage>
</organism>
<dbReference type="SUPFAM" id="SSF57414">
    <property type="entry name" value="Hairpin loop containing domain-like"/>
    <property type="match status" value="1"/>
</dbReference>
<feature type="compositionally biased region" description="Low complexity" evidence="3">
    <location>
        <begin position="114"/>
        <end position="207"/>
    </location>
</feature>
<name>A0A813STI8_9BILA</name>
<dbReference type="PROSITE" id="PS51125">
    <property type="entry name" value="NHL"/>
    <property type="match status" value="2"/>
</dbReference>
<accession>A0A813STI8</accession>
<dbReference type="Pfam" id="PF00024">
    <property type="entry name" value="PAN_1"/>
    <property type="match status" value="1"/>
</dbReference>
<evidence type="ECO:0000313" key="8">
    <source>
        <dbReference type="Proteomes" id="UP000663845"/>
    </source>
</evidence>
<dbReference type="Gene3D" id="3.50.4.10">
    <property type="entry name" value="Hepatocyte Growth Factor"/>
    <property type="match status" value="1"/>
</dbReference>
<sequence length="523" mass="54810">MNSRKICVLFLFVLIGQSVTQNTNSFTISLIDGWEYQCVNTTCAPFATVVVSNIRMCQVACLNEVQCKAASFHQSTSKCQLFSDIPDENGNMLANMETVTMFVMAQTRMPSELTTSTTATATSSSTTTTTPSSTSSTTSSTTTTTDTTTTTTSSSTSSTTDTTTTTTSSTTSSSTTTTTDTTTTTTSSSTSSTTDTTTTTTTTTATDTTTTTTGISGMYWNTTASSRAGTGTSGAGLNQLSAPTGIFLDSSDNLYVADSGNYRVLKYAPGVTNGTLIAGANVTGTTLNLLSTGIRYIFVDSSQNLYVADTYNNRVMFWANGSSTATIVSGNGTYGTSFNEIYYPYGVWVDSSSNVYVAEYQNHRVTKWASGATTGVLVCGNTSSAGNTTNKLASPAGLIYDEANQDLYIANSATATSTVMKWHVGNPNATVIAGTSGSPGNSTIQLNSPMGIALDQWKNLYVADRTNNRVQLFCNGNSTGITIAGSGAGGTTLSAPYDVKLDSQLNLYVSLNSGARIRLFAKL</sequence>
<evidence type="ECO:0000256" key="1">
    <source>
        <dbReference type="ARBA" id="ARBA00022737"/>
    </source>
</evidence>
<dbReference type="AlphaFoldDB" id="A0A813STI8"/>
<feature type="domain" description="Apple" evidence="5">
    <location>
        <begin position="38"/>
        <end position="106"/>
    </location>
</feature>
<dbReference type="CDD" id="cd05819">
    <property type="entry name" value="NHL"/>
    <property type="match status" value="1"/>
</dbReference>
<dbReference type="EMBL" id="CAJOAZ010005653">
    <property type="protein sequence ID" value="CAF4108087.1"/>
    <property type="molecule type" value="Genomic_DNA"/>
</dbReference>
<comment type="caution">
    <text evidence="6">The sequence shown here is derived from an EMBL/GenBank/DDBJ whole genome shotgun (WGS) entry which is preliminary data.</text>
</comment>
<feature type="chain" id="PRO_5035683162" description="Apple domain-containing protein" evidence="4">
    <location>
        <begin position="21"/>
        <end position="523"/>
    </location>
</feature>
<feature type="repeat" description="NHL" evidence="2">
    <location>
        <begin position="433"/>
        <end position="476"/>
    </location>
</feature>
<dbReference type="Proteomes" id="UP000663844">
    <property type="component" value="Unassembled WGS sequence"/>
</dbReference>
<dbReference type="PANTHER" id="PTHR24104">
    <property type="entry name" value="E3 UBIQUITIN-PROTEIN LIGASE NHLRC1-RELATED"/>
    <property type="match status" value="1"/>
</dbReference>
<protein>
    <recommendedName>
        <fullName evidence="5">Apple domain-containing protein</fullName>
    </recommendedName>
</protein>
<evidence type="ECO:0000256" key="4">
    <source>
        <dbReference type="SAM" id="SignalP"/>
    </source>
</evidence>
<dbReference type="Gene3D" id="2.40.10.500">
    <property type="match status" value="3"/>
</dbReference>
<dbReference type="InterPro" id="IPR003609">
    <property type="entry name" value="Pan_app"/>
</dbReference>
<feature type="region of interest" description="Disordered" evidence="3">
    <location>
        <begin position="111"/>
        <end position="207"/>
    </location>
</feature>
<gene>
    <name evidence="6" type="ORF">JYZ213_LOCUS5217</name>
    <name evidence="7" type="ORF">OXD698_LOCUS35791</name>
</gene>
<evidence type="ECO:0000256" key="2">
    <source>
        <dbReference type="PROSITE-ProRule" id="PRU00504"/>
    </source>
</evidence>
<dbReference type="SUPFAM" id="SSF101898">
    <property type="entry name" value="NHL repeat"/>
    <property type="match status" value="1"/>
</dbReference>
<keyword evidence="4" id="KW-0732">Signal</keyword>
<dbReference type="InterPro" id="IPR050952">
    <property type="entry name" value="TRIM-NHL_E3_ligases"/>
</dbReference>
<dbReference type="PANTHER" id="PTHR24104:SF25">
    <property type="entry name" value="PROTEIN LIN-41"/>
    <property type="match status" value="1"/>
</dbReference>
<reference evidence="6" key="1">
    <citation type="submission" date="2021-02" db="EMBL/GenBank/DDBJ databases">
        <authorList>
            <person name="Nowell W R."/>
        </authorList>
    </citation>
    <scope>NUCLEOTIDE SEQUENCE</scope>
</reference>
<evidence type="ECO:0000313" key="7">
    <source>
        <dbReference type="EMBL" id="CAF4108087.1"/>
    </source>
</evidence>
<feature type="repeat" description="NHL" evidence="2">
    <location>
        <begin position="231"/>
        <end position="270"/>
    </location>
</feature>
<dbReference type="Pfam" id="PF01436">
    <property type="entry name" value="NHL"/>
    <property type="match status" value="1"/>
</dbReference>
<evidence type="ECO:0000259" key="5">
    <source>
        <dbReference type="PROSITE" id="PS50948"/>
    </source>
</evidence>